<dbReference type="GO" id="GO:0005829">
    <property type="term" value="C:cytosol"/>
    <property type="evidence" value="ECO:0007669"/>
    <property type="project" value="TreeGrafter"/>
</dbReference>
<dbReference type="GO" id="GO:0008813">
    <property type="term" value="F:chorismate lyase activity"/>
    <property type="evidence" value="ECO:0007669"/>
    <property type="project" value="InterPro"/>
</dbReference>
<evidence type="ECO:0000256" key="1">
    <source>
        <dbReference type="ARBA" id="ARBA00022490"/>
    </source>
</evidence>
<protein>
    <recommendedName>
        <fullName evidence="7">Chorismate lyase</fullName>
    </recommendedName>
</protein>
<evidence type="ECO:0000256" key="2">
    <source>
        <dbReference type="ARBA" id="ARBA00022688"/>
    </source>
</evidence>
<reference evidence="6" key="1">
    <citation type="submission" date="2016-05" db="EMBL/GenBank/DDBJ databases">
        <title>Draft genome of Corynebacterium afermentans subsp. afermentans LCDC 88199T.</title>
        <authorList>
            <person name="Bernier A.-M."/>
            <person name="Bernard K."/>
        </authorList>
    </citation>
    <scope>NUCLEOTIDE SEQUENCE [LARGE SCALE GENOMIC DNA]</scope>
    <source>
        <strain evidence="6">NML01-0328</strain>
    </source>
</reference>
<gene>
    <name evidence="5" type="ORF">A7P85_09055</name>
</gene>
<organism evidence="5 6">
    <name type="scientific">Eikenella corrodens</name>
    <dbReference type="NCBI Taxonomy" id="539"/>
    <lineage>
        <taxon>Bacteria</taxon>
        <taxon>Pseudomonadati</taxon>
        <taxon>Pseudomonadota</taxon>
        <taxon>Betaproteobacteria</taxon>
        <taxon>Neisseriales</taxon>
        <taxon>Neisseriaceae</taxon>
        <taxon>Eikenella</taxon>
    </lineage>
</organism>
<accession>A0A1A9RAL1</accession>
<dbReference type="GO" id="GO:0006744">
    <property type="term" value="P:ubiquinone biosynthetic process"/>
    <property type="evidence" value="ECO:0007669"/>
    <property type="project" value="UniProtKB-KW"/>
</dbReference>
<dbReference type="Proteomes" id="UP000078003">
    <property type="component" value="Unassembled WGS sequence"/>
</dbReference>
<proteinExistence type="predicted"/>
<dbReference type="RefSeq" id="WP_064084892.1">
    <property type="nucleotide sequence ID" value="NZ_LXSF01000012.1"/>
</dbReference>
<keyword evidence="2" id="KW-0831">Ubiquinone biosynthesis</keyword>
<name>A0A1A9RAL1_EIKCO</name>
<dbReference type="SUPFAM" id="SSF64288">
    <property type="entry name" value="Chorismate lyase-like"/>
    <property type="match status" value="1"/>
</dbReference>
<evidence type="ECO:0000256" key="4">
    <source>
        <dbReference type="ARBA" id="ARBA00023317"/>
    </source>
</evidence>
<evidence type="ECO:0000256" key="3">
    <source>
        <dbReference type="ARBA" id="ARBA00023239"/>
    </source>
</evidence>
<keyword evidence="1" id="KW-0963">Cytoplasm</keyword>
<dbReference type="Pfam" id="PF04345">
    <property type="entry name" value="Chor_lyase"/>
    <property type="match status" value="1"/>
</dbReference>
<dbReference type="PANTHER" id="PTHR38683">
    <property type="entry name" value="CHORISMATE PYRUVATE-LYASE"/>
    <property type="match status" value="1"/>
</dbReference>
<dbReference type="PANTHER" id="PTHR38683:SF1">
    <property type="entry name" value="CHORISMATE PYRUVATE-LYASE"/>
    <property type="match status" value="1"/>
</dbReference>
<dbReference type="InterPro" id="IPR028978">
    <property type="entry name" value="Chorismate_lyase_/UTRA_dom_sf"/>
</dbReference>
<keyword evidence="4" id="KW-0670">Pyruvate</keyword>
<comment type="caution">
    <text evidence="5">The sequence shown here is derived from an EMBL/GenBank/DDBJ whole genome shotgun (WGS) entry which is preliminary data.</text>
</comment>
<dbReference type="InterPro" id="IPR007440">
    <property type="entry name" value="Chorismate--pyruvate_lyase"/>
</dbReference>
<evidence type="ECO:0000313" key="5">
    <source>
        <dbReference type="EMBL" id="OAM15319.1"/>
    </source>
</evidence>
<sequence length="169" mass="18513">MTAFPHTLPPLIWQPEPPTVSTALHRLIQATSLTLALQATGADFRVQVAFQGEWAQLWPGEEVAGNAFHVRQVWLLLDDTPVVWARSVCPLAGAWQSILACGTQPLGKRLFDGRLAAERSPLAFAAVLPAQQGQAAQAVCLRRSVFDLNGEKMVLTEGFMPELARFLEE</sequence>
<dbReference type="EMBL" id="LXSF01000012">
    <property type="protein sequence ID" value="OAM15319.1"/>
    <property type="molecule type" value="Genomic_DNA"/>
</dbReference>
<dbReference type="AlphaFoldDB" id="A0A1A9RAL1"/>
<dbReference type="Gene3D" id="3.40.1410.10">
    <property type="entry name" value="Chorismate lyase-like"/>
    <property type="match status" value="1"/>
</dbReference>
<evidence type="ECO:0000313" key="6">
    <source>
        <dbReference type="Proteomes" id="UP000078003"/>
    </source>
</evidence>
<evidence type="ECO:0008006" key="7">
    <source>
        <dbReference type="Google" id="ProtNLM"/>
    </source>
</evidence>
<keyword evidence="3" id="KW-0456">Lyase</keyword>